<dbReference type="AlphaFoldDB" id="A0A0K2RWA4"/>
<dbReference type="RefSeq" id="YP_009163649.1">
    <property type="nucleotide sequence ID" value="NC_027746.1"/>
</dbReference>
<dbReference type="EMBL" id="AP014625">
    <property type="protein sequence ID" value="BAS19103.1"/>
    <property type="molecule type" value="Genomic_DNA"/>
</dbReference>
<proteinExistence type="predicted"/>
<geneLocation type="chloroplast" evidence="1"/>
<accession>A0A0K2RWA4</accession>
<reference evidence="1" key="1">
    <citation type="journal article" date="2016" name="Curr. Genet.">
        <title>Sequencing and analysis of the complete organellar genomes of Parmales, a closely related group to Bacillariophyta (diatoms).</title>
        <authorList>
            <person name="Tajima N."/>
            <person name="Saitoh K."/>
            <person name="Sato S."/>
            <person name="Maruyama F."/>
            <person name="Ichinomiya M."/>
            <person name="Yoshikawa S."/>
            <person name="Kurokawa K."/>
            <person name="Ohta H."/>
            <person name="Tabata S."/>
            <person name="Kuwata A."/>
            <person name="Sato N."/>
        </authorList>
    </citation>
    <scope>NUCLEOTIDE SEQUENCE</scope>
</reference>
<organism evidence="1">
    <name type="scientific">Triparma laevis</name>
    <dbReference type="NCBI Taxonomy" id="1534972"/>
    <lineage>
        <taxon>Eukaryota</taxon>
        <taxon>Sar</taxon>
        <taxon>Stramenopiles</taxon>
        <taxon>Ochrophyta</taxon>
        <taxon>Bolidophyceae</taxon>
        <taxon>Parmales</taxon>
        <taxon>Triparmaceae</taxon>
        <taxon>Triparma</taxon>
    </lineage>
</organism>
<evidence type="ECO:0000313" key="1">
    <source>
        <dbReference type="EMBL" id="BAS19103.1"/>
    </source>
</evidence>
<gene>
    <name evidence="1" type="primary">ORF45</name>
</gene>
<keyword evidence="1" id="KW-0150">Chloroplast</keyword>
<protein>
    <submittedName>
        <fullName evidence="1">Uncharacterized protein</fullName>
    </submittedName>
</protein>
<sequence>MSSYIVVFTAITLKINRVYVAYLDKYIKNKVNLYCWIKSCSRDLS</sequence>
<name>A0A0K2RWA4_9STRA</name>
<dbReference type="GeneID" id="25398187"/>
<keyword evidence="1" id="KW-0934">Plastid</keyword>